<comment type="cofactor">
    <cofactor evidence="1 6 7">
        <name>pyridoxal 5'-phosphate</name>
        <dbReference type="ChEBI" id="CHEBI:597326"/>
    </cofactor>
</comment>
<dbReference type="Pfam" id="PF00282">
    <property type="entry name" value="Pyridoxal_deC"/>
    <property type="match status" value="1"/>
</dbReference>
<dbReference type="Proteomes" id="UP000011863">
    <property type="component" value="Chromosome"/>
</dbReference>
<dbReference type="GO" id="GO:0004058">
    <property type="term" value="F:aromatic-L-amino-acid decarboxylase activity"/>
    <property type="evidence" value="ECO:0007669"/>
    <property type="project" value="UniProtKB-EC"/>
</dbReference>
<dbReference type="InterPro" id="IPR015421">
    <property type="entry name" value="PyrdxlP-dep_Trfase_major"/>
</dbReference>
<sequence length="480" mass="52290">MTPDDFRRHGHEMVDWIADFLDGVGSERVFPDVSPGDVRSQLPEHPPTEPESFDAVMADLEHIIVPGLTQWQHPGFFAWFPSNTSYPSILGELMAAGLGINAMAWATSPAATELETLMVDWMHELLGLPARFHSQSEHGGGVIQGSASEATLVAMLAARWKVTNGDVNADGDTTRLVGYATSQAHSSIEKGFRIAGIGTDHLRVVEHDDSFAMRPESLRELIAADRAAGLTPFFVCATNGTTSSMAFDPIEQIADVCERDEVWLHVDAAMSGIAALEPEYRWVNDGLDRVDSYSTNPHKWMGINFDCNLFWTADRASLIGALSILPPYLQSAAAEAGAAIDYRDWQVPLGRRFRALKLWFALRTDGVEPTKQMIRRQVGWTQQLAALVGADDRFDIVAPHPLNLLCIARRGATIDESNALTDALIDAANATGTVLFTRTVLDGRSTLRVSIGASATTFDDVADAWQLLSELANSASSTPD</sequence>
<dbReference type="KEGG" id="aym:YM304_35320"/>
<dbReference type="GO" id="GO:0019752">
    <property type="term" value="P:carboxylic acid metabolic process"/>
    <property type="evidence" value="ECO:0007669"/>
    <property type="project" value="InterPro"/>
</dbReference>
<dbReference type="GO" id="GO:0005737">
    <property type="term" value="C:cytoplasm"/>
    <property type="evidence" value="ECO:0007669"/>
    <property type="project" value="TreeGrafter"/>
</dbReference>
<keyword evidence="5 7" id="KW-0456">Lyase</keyword>
<dbReference type="EMBL" id="AP012057">
    <property type="protein sequence ID" value="BAN03846.1"/>
    <property type="molecule type" value="Genomic_DNA"/>
</dbReference>
<dbReference type="InterPro" id="IPR002129">
    <property type="entry name" value="PyrdxlP-dep_de-COase"/>
</dbReference>
<dbReference type="OrthoDB" id="3335676at2"/>
<dbReference type="Gene3D" id="3.90.1150.10">
    <property type="entry name" value="Aspartate Aminotransferase, domain 1"/>
    <property type="match status" value="1"/>
</dbReference>
<dbReference type="InterPro" id="IPR015422">
    <property type="entry name" value="PyrdxlP-dep_Trfase_small"/>
</dbReference>
<evidence type="ECO:0000256" key="7">
    <source>
        <dbReference type="RuleBase" id="RU000382"/>
    </source>
</evidence>
<dbReference type="InterPro" id="IPR015424">
    <property type="entry name" value="PyrdxlP-dep_Trfase"/>
</dbReference>
<evidence type="ECO:0000256" key="2">
    <source>
        <dbReference type="ARBA" id="ARBA00009533"/>
    </source>
</evidence>
<gene>
    <name evidence="8" type="ORF">YM304_35320</name>
</gene>
<dbReference type="PRINTS" id="PR00800">
    <property type="entry name" value="YHDCRBOXLASE"/>
</dbReference>
<dbReference type="PANTHER" id="PTHR11999:SF70">
    <property type="entry name" value="MIP05841P"/>
    <property type="match status" value="1"/>
</dbReference>
<dbReference type="RefSeq" id="WP_015443093.1">
    <property type="nucleotide sequence ID" value="NC_020520.1"/>
</dbReference>
<name>A0A6C7EIP8_ILUCY</name>
<dbReference type="GO" id="GO:0030170">
    <property type="term" value="F:pyridoxal phosphate binding"/>
    <property type="evidence" value="ECO:0007669"/>
    <property type="project" value="InterPro"/>
</dbReference>
<evidence type="ECO:0000256" key="4">
    <source>
        <dbReference type="ARBA" id="ARBA00022898"/>
    </source>
</evidence>
<evidence type="ECO:0000256" key="6">
    <source>
        <dbReference type="PIRSR" id="PIRSR602129-50"/>
    </source>
</evidence>
<dbReference type="EC" id="4.1.1.28" evidence="8"/>
<dbReference type="Gene3D" id="3.40.640.10">
    <property type="entry name" value="Type I PLP-dependent aspartate aminotransferase-like (Major domain)"/>
    <property type="match status" value="1"/>
</dbReference>
<dbReference type="Gene3D" id="1.20.1340.10">
    <property type="entry name" value="dopa decarboxylase, N-terminal domain"/>
    <property type="match status" value="1"/>
</dbReference>
<organism evidence="8 9">
    <name type="scientific">Ilumatobacter coccineus (strain NBRC 103263 / KCTC 29153 / YM16-304)</name>
    <dbReference type="NCBI Taxonomy" id="1313172"/>
    <lineage>
        <taxon>Bacteria</taxon>
        <taxon>Bacillati</taxon>
        <taxon>Actinomycetota</taxon>
        <taxon>Acidimicrobiia</taxon>
        <taxon>Acidimicrobiales</taxon>
        <taxon>Ilumatobacteraceae</taxon>
        <taxon>Ilumatobacter</taxon>
    </lineage>
</organism>
<dbReference type="InterPro" id="IPR010977">
    <property type="entry name" value="Aromatic_deC"/>
</dbReference>
<dbReference type="GO" id="GO:0006520">
    <property type="term" value="P:amino acid metabolic process"/>
    <property type="evidence" value="ECO:0007669"/>
    <property type="project" value="InterPro"/>
</dbReference>
<keyword evidence="9" id="KW-1185">Reference proteome</keyword>
<dbReference type="AlphaFoldDB" id="A0A6C7EIP8"/>
<keyword evidence="4 6" id="KW-0663">Pyridoxal phosphate</keyword>
<evidence type="ECO:0000256" key="1">
    <source>
        <dbReference type="ARBA" id="ARBA00001933"/>
    </source>
</evidence>
<evidence type="ECO:0000313" key="9">
    <source>
        <dbReference type="Proteomes" id="UP000011863"/>
    </source>
</evidence>
<comment type="similarity">
    <text evidence="2 7">Belongs to the group II decarboxylase family.</text>
</comment>
<dbReference type="SUPFAM" id="SSF53383">
    <property type="entry name" value="PLP-dependent transferases"/>
    <property type="match status" value="1"/>
</dbReference>
<proteinExistence type="inferred from homology"/>
<accession>A0A6C7EIP8</accession>
<evidence type="ECO:0000256" key="5">
    <source>
        <dbReference type="ARBA" id="ARBA00023239"/>
    </source>
</evidence>
<evidence type="ECO:0000256" key="3">
    <source>
        <dbReference type="ARBA" id="ARBA00022793"/>
    </source>
</evidence>
<evidence type="ECO:0000313" key="8">
    <source>
        <dbReference type="EMBL" id="BAN03846.1"/>
    </source>
</evidence>
<reference evidence="8 9" key="1">
    <citation type="journal article" date="2013" name="Int. J. Syst. Evol. Microbiol.">
        <title>Ilumatobacter nonamiense sp. nov. and Ilumatobacter coccineum sp. nov., isolated from seashore sand.</title>
        <authorList>
            <person name="Matsumoto A."/>
            <person name="Kasai H."/>
            <person name="Matsuo Y."/>
            <person name="Shizuri Y."/>
            <person name="Ichikawa N."/>
            <person name="Fujita N."/>
            <person name="Omura S."/>
            <person name="Takahashi Y."/>
        </authorList>
    </citation>
    <scope>NUCLEOTIDE SEQUENCE [LARGE SCALE GENOMIC DNA]</scope>
    <source>
        <strain evidence="9">NBRC 103263 / KCTC 29153 / YM16-304</strain>
    </source>
</reference>
<feature type="modified residue" description="N6-(pyridoxal phosphate)lysine" evidence="6">
    <location>
        <position position="299"/>
    </location>
</feature>
<keyword evidence="3" id="KW-0210">Decarboxylase</keyword>
<protein>
    <submittedName>
        <fullName evidence="8">Putative aromatic amino acid decarboxylase</fullName>
        <ecNumber evidence="8">4.1.1.28</ecNumber>
    </submittedName>
</protein>
<dbReference type="PANTHER" id="PTHR11999">
    <property type="entry name" value="GROUP II PYRIDOXAL-5-PHOSPHATE DECARBOXYLASE"/>
    <property type="match status" value="1"/>
</dbReference>